<dbReference type="Proteomes" id="UP000002646">
    <property type="component" value="Unassembled WGS sequence"/>
</dbReference>
<comment type="caution">
    <text evidence="1">The sequence shown here is derived from an EMBL/GenBank/DDBJ whole genome shotgun (WGS) entry which is preliminary data.</text>
</comment>
<dbReference type="RefSeq" id="WP_006926098.1">
    <property type="nucleotide sequence ID" value="NZ_JH725102.1"/>
</dbReference>
<protein>
    <submittedName>
        <fullName evidence="1">Uncharacterized protein</fullName>
    </submittedName>
</protein>
<reference evidence="1 2" key="1">
    <citation type="submission" date="2012-03" db="EMBL/GenBank/DDBJ databases">
        <title>The Genome Sequence of Bartonella washoensis 085-0475.</title>
        <authorList>
            <consortium name="The Broad Institute Genome Sequencing Platform"/>
            <consortium name="The Broad Institute Genome Sequencing Center for Infectious Disease"/>
            <person name="Feldgarden M."/>
            <person name="Kirby J."/>
            <person name="Kosoy M."/>
            <person name="Birtles R."/>
            <person name="Probert W.S."/>
            <person name="Chiaraviglio L."/>
            <person name="Young S.K."/>
            <person name="Zeng Q."/>
            <person name="Gargeya S."/>
            <person name="Fitzgerald M."/>
            <person name="Haas B."/>
            <person name="Abouelleil A."/>
            <person name="Alvarado L."/>
            <person name="Arachchi H.M."/>
            <person name="Berlin A."/>
            <person name="Chapman S.B."/>
            <person name="Gearin G."/>
            <person name="Goldberg J."/>
            <person name="Griggs A."/>
            <person name="Gujja S."/>
            <person name="Hansen M."/>
            <person name="Heiman D."/>
            <person name="Howarth C."/>
            <person name="Larimer J."/>
            <person name="Lui A."/>
            <person name="MacDonald P.J.P."/>
            <person name="McCowen C."/>
            <person name="Montmayeur A."/>
            <person name="Murphy C."/>
            <person name="Neiman D."/>
            <person name="Pearson M."/>
            <person name="Priest M."/>
            <person name="Roberts A."/>
            <person name="Saif S."/>
            <person name="Shea T."/>
            <person name="Sisk P."/>
            <person name="Stolte C."/>
            <person name="Sykes S."/>
            <person name="Wortman J."/>
            <person name="Nusbaum C."/>
            <person name="Birren B."/>
        </authorList>
    </citation>
    <scope>NUCLEOTIDE SEQUENCE [LARGE SCALE GENOMIC DNA]</scope>
    <source>
        <strain evidence="1 2">085-0475</strain>
    </source>
</reference>
<accession>J0QL99</accession>
<organism evidence="1 2">
    <name type="scientific">Cardidatus Bartonella washoeensis 085-0475</name>
    <dbReference type="NCBI Taxonomy" id="1094564"/>
    <lineage>
        <taxon>Bacteria</taxon>
        <taxon>Pseudomonadati</taxon>
        <taxon>Pseudomonadota</taxon>
        <taxon>Alphaproteobacteria</taxon>
        <taxon>Hyphomicrobiales</taxon>
        <taxon>Bartonellaceae</taxon>
        <taxon>Bartonella</taxon>
    </lineage>
</organism>
<dbReference type="EMBL" id="AILX01000019">
    <property type="protein sequence ID" value="EJF83749.1"/>
    <property type="molecule type" value="Genomic_DNA"/>
</dbReference>
<sequence>MGQIFIKGGIKAMGYSVGSMGGGVFLPEREGISRGAAAYRAMGAYCVFIVGVEVLHRGEISFCCDERGIPISKPSSSPIGLLREGGKISKRFWGTSRFWETRIVL</sequence>
<gene>
    <name evidence="1" type="ORF">MCW_01298</name>
</gene>
<proteinExistence type="predicted"/>
<name>J0QL99_9HYPH</name>
<dbReference type="AlphaFoldDB" id="J0QL99"/>
<evidence type="ECO:0000313" key="2">
    <source>
        <dbReference type="Proteomes" id="UP000002646"/>
    </source>
</evidence>
<evidence type="ECO:0000313" key="1">
    <source>
        <dbReference type="EMBL" id="EJF83749.1"/>
    </source>
</evidence>
<dbReference type="HOGENOM" id="CLU_2231263_0_0_5"/>